<keyword evidence="3" id="KW-0547">Nucleotide-binding</keyword>
<comment type="similarity">
    <text evidence="1">Belongs to the ABC transporter superfamily.</text>
</comment>
<dbReference type="SUPFAM" id="SSF52540">
    <property type="entry name" value="P-loop containing nucleoside triphosphate hydrolases"/>
    <property type="match status" value="1"/>
</dbReference>
<dbReference type="PANTHER" id="PTHR43335">
    <property type="entry name" value="ABC TRANSPORTER, ATP-BINDING PROTEIN"/>
    <property type="match status" value="1"/>
</dbReference>
<proteinExistence type="inferred from homology"/>
<dbReference type="SMART" id="SM00382">
    <property type="entry name" value="AAA"/>
    <property type="match status" value="1"/>
</dbReference>
<evidence type="ECO:0000256" key="2">
    <source>
        <dbReference type="ARBA" id="ARBA00022448"/>
    </source>
</evidence>
<keyword evidence="7" id="KW-1185">Reference proteome</keyword>
<accession>A0A850ENP2</accession>
<dbReference type="Pfam" id="PF13732">
    <property type="entry name" value="DrrA1-3_C"/>
    <property type="match status" value="1"/>
</dbReference>
<dbReference type="Gene3D" id="3.40.50.300">
    <property type="entry name" value="P-loop containing nucleotide triphosphate hydrolases"/>
    <property type="match status" value="1"/>
</dbReference>
<gene>
    <name evidence="6" type="ORF">HPT30_12440</name>
</gene>
<keyword evidence="2" id="KW-0813">Transport</keyword>
<dbReference type="Proteomes" id="UP000564806">
    <property type="component" value="Unassembled WGS sequence"/>
</dbReference>
<dbReference type="Pfam" id="PF00005">
    <property type="entry name" value="ABC_tran"/>
    <property type="match status" value="1"/>
</dbReference>
<dbReference type="RefSeq" id="WP_175371708.1">
    <property type="nucleotide sequence ID" value="NZ_JABWCS010000207.1"/>
</dbReference>
<evidence type="ECO:0000259" key="5">
    <source>
        <dbReference type="PROSITE" id="PS50893"/>
    </source>
</evidence>
<dbReference type="PROSITE" id="PS00211">
    <property type="entry name" value="ABC_TRANSPORTER_1"/>
    <property type="match status" value="1"/>
</dbReference>
<dbReference type="PANTHER" id="PTHR43335:SF11">
    <property type="entry name" value="ABC TRANSPORTER RELATED"/>
    <property type="match status" value="1"/>
</dbReference>
<dbReference type="InterPro" id="IPR025302">
    <property type="entry name" value="DrrA1/2-like_C"/>
</dbReference>
<dbReference type="GO" id="GO:0005524">
    <property type="term" value="F:ATP binding"/>
    <property type="evidence" value="ECO:0007669"/>
    <property type="project" value="UniProtKB-KW"/>
</dbReference>
<evidence type="ECO:0000256" key="1">
    <source>
        <dbReference type="ARBA" id="ARBA00005417"/>
    </source>
</evidence>
<sequence>MMQPLLQVSNLRKSYGRHLSVGGISFEIAQGSCVALLGPNGAGKTTTLRMIAGLLPPSAGSIGFTGSYQGGDFRRELGYLPQSPAFYGWMSGQEYVVFAAKLAGMNRKEAEGKAKAALERVGLKAAARRRIAGYSGGMKQRLGLAQALVHRPRLLLLDEPVSALDPIGRREVMELLREIREETTIVFSTHVLHDAEEVCDEIIVMKDGLIAEQGALSVLRSKYSQPVITVRTEKNAEAIQWLNSVGAKPFILEARLNGEHAVFNVDNLKQARHTILKEAAASNIPLLQFEAGSSTLEDMFMKVVGG</sequence>
<dbReference type="AlphaFoldDB" id="A0A850ENP2"/>
<evidence type="ECO:0000313" key="6">
    <source>
        <dbReference type="EMBL" id="NUU61157.1"/>
    </source>
</evidence>
<dbReference type="GO" id="GO:0016887">
    <property type="term" value="F:ATP hydrolysis activity"/>
    <property type="evidence" value="ECO:0007669"/>
    <property type="project" value="InterPro"/>
</dbReference>
<dbReference type="PROSITE" id="PS50893">
    <property type="entry name" value="ABC_TRANSPORTER_2"/>
    <property type="match status" value="1"/>
</dbReference>
<evidence type="ECO:0000256" key="3">
    <source>
        <dbReference type="ARBA" id="ARBA00022741"/>
    </source>
</evidence>
<dbReference type="InterPro" id="IPR017871">
    <property type="entry name" value="ABC_transporter-like_CS"/>
</dbReference>
<evidence type="ECO:0000256" key="4">
    <source>
        <dbReference type="ARBA" id="ARBA00022840"/>
    </source>
</evidence>
<keyword evidence="4 6" id="KW-0067">ATP-binding</keyword>
<evidence type="ECO:0000313" key="7">
    <source>
        <dbReference type="Proteomes" id="UP000564806"/>
    </source>
</evidence>
<dbReference type="EMBL" id="JABWCS010000207">
    <property type="protein sequence ID" value="NUU61157.1"/>
    <property type="molecule type" value="Genomic_DNA"/>
</dbReference>
<organism evidence="6 7">
    <name type="scientific">Paenibacillus agri</name>
    <dbReference type="NCBI Taxonomy" id="2744309"/>
    <lineage>
        <taxon>Bacteria</taxon>
        <taxon>Bacillati</taxon>
        <taxon>Bacillota</taxon>
        <taxon>Bacilli</taxon>
        <taxon>Bacillales</taxon>
        <taxon>Paenibacillaceae</taxon>
        <taxon>Paenibacillus</taxon>
    </lineage>
</organism>
<reference evidence="6" key="1">
    <citation type="submission" date="2020-06" db="EMBL/GenBank/DDBJ databases">
        <title>Paenibacillus sp. nov., isolated from soil.</title>
        <authorList>
            <person name="Seo Y.L."/>
        </authorList>
    </citation>
    <scope>NUCLEOTIDE SEQUENCE [LARGE SCALE GENOMIC DNA]</scope>
    <source>
        <strain evidence="6">JW14</strain>
    </source>
</reference>
<dbReference type="InterPro" id="IPR027417">
    <property type="entry name" value="P-loop_NTPase"/>
</dbReference>
<dbReference type="InterPro" id="IPR003593">
    <property type="entry name" value="AAA+_ATPase"/>
</dbReference>
<feature type="domain" description="ABC transporter" evidence="5">
    <location>
        <begin position="6"/>
        <end position="232"/>
    </location>
</feature>
<comment type="caution">
    <text evidence="6">The sequence shown here is derived from an EMBL/GenBank/DDBJ whole genome shotgun (WGS) entry which is preliminary data.</text>
</comment>
<protein>
    <submittedName>
        <fullName evidence="6">ABC transporter ATP-binding protein</fullName>
    </submittedName>
</protein>
<dbReference type="CDD" id="cd03230">
    <property type="entry name" value="ABC_DR_subfamily_A"/>
    <property type="match status" value="1"/>
</dbReference>
<dbReference type="InterPro" id="IPR003439">
    <property type="entry name" value="ABC_transporter-like_ATP-bd"/>
</dbReference>
<name>A0A850ENP2_9BACL</name>